<proteinExistence type="predicted"/>
<dbReference type="Proteomes" id="UP000631114">
    <property type="component" value="Unassembled WGS sequence"/>
</dbReference>
<organism evidence="2 3">
    <name type="scientific">Coptis chinensis</name>
    <dbReference type="NCBI Taxonomy" id="261450"/>
    <lineage>
        <taxon>Eukaryota</taxon>
        <taxon>Viridiplantae</taxon>
        <taxon>Streptophyta</taxon>
        <taxon>Embryophyta</taxon>
        <taxon>Tracheophyta</taxon>
        <taxon>Spermatophyta</taxon>
        <taxon>Magnoliopsida</taxon>
        <taxon>Ranunculales</taxon>
        <taxon>Ranunculaceae</taxon>
        <taxon>Coptidoideae</taxon>
        <taxon>Coptis</taxon>
    </lineage>
</organism>
<feature type="region of interest" description="Disordered" evidence="1">
    <location>
        <begin position="118"/>
        <end position="137"/>
    </location>
</feature>
<sequence>MSNVKPMKDVKDWPKPNPTKLVKPPPLVRGIGRPKKQRMRAEDENENGHVQKKEENDLKIVRKTQGGIRKAKKKSGLQSGSDAPPSESIVEPPSNALPSESISEPPNNALVRVASVRHEHPKKSQNYGPTLFKAPEHRHTMGNLIRKQGERKKNSTSVLVATRQVVKGAGATFASVTAPFKAPAVMKGTTRNKAQASVTAPVCQSTNTCEASKKRLG</sequence>
<dbReference type="AlphaFoldDB" id="A0A835GWZ2"/>
<dbReference type="EMBL" id="JADFTS010000009">
    <property type="protein sequence ID" value="KAF9589055.1"/>
    <property type="molecule type" value="Genomic_DNA"/>
</dbReference>
<evidence type="ECO:0000313" key="2">
    <source>
        <dbReference type="EMBL" id="KAF9589055.1"/>
    </source>
</evidence>
<keyword evidence="3" id="KW-1185">Reference proteome</keyword>
<protein>
    <submittedName>
        <fullName evidence="2">Uncharacterized protein</fullName>
    </submittedName>
</protein>
<dbReference type="OrthoDB" id="1681333at2759"/>
<evidence type="ECO:0000256" key="1">
    <source>
        <dbReference type="SAM" id="MobiDB-lite"/>
    </source>
</evidence>
<evidence type="ECO:0000313" key="3">
    <source>
        <dbReference type="Proteomes" id="UP000631114"/>
    </source>
</evidence>
<feature type="compositionally biased region" description="Basic and acidic residues" evidence="1">
    <location>
        <begin position="39"/>
        <end position="60"/>
    </location>
</feature>
<feature type="compositionally biased region" description="Polar residues" evidence="1">
    <location>
        <begin position="96"/>
        <end position="106"/>
    </location>
</feature>
<name>A0A835GWZ2_9MAGN</name>
<feature type="region of interest" description="Disordered" evidence="1">
    <location>
        <begin position="1"/>
        <end position="106"/>
    </location>
</feature>
<comment type="caution">
    <text evidence="2">The sequence shown here is derived from an EMBL/GenBank/DDBJ whole genome shotgun (WGS) entry which is preliminary data.</text>
</comment>
<reference evidence="2 3" key="1">
    <citation type="submission" date="2020-10" db="EMBL/GenBank/DDBJ databases">
        <title>The Coptis chinensis genome and diversification of protoberbering-type alkaloids.</title>
        <authorList>
            <person name="Wang B."/>
            <person name="Shu S."/>
            <person name="Song C."/>
            <person name="Liu Y."/>
        </authorList>
    </citation>
    <scope>NUCLEOTIDE SEQUENCE [LARGE SCALE GENOMIC DNA]</scope>
    <source>
        <strain evidence="2">HL-2020</strain>
        <tissue evidence="2">Leaf</tissue>
    </source>
</reference>
<feature type="compositionally biased region" description="Basic and acidic residues" evidence="1">
    <location>
        <begin position="1"/>
        <end position="14"/>
    </location>
</feature>
<accession>A0A835GWZ2</accession>
<gene>
    <name evidence="2" type="ORF">IFM89_018317</name>
</gene>